<proteinExistence type="predicted"/>
<gene>
    <name evidence="2" type="ORF">Lalb_Chr17g0343801</name>
</gene>
<keyword evidence="2" id="KW-0548">Nucleotidyltransferase</keyword>
<reference evidence="3" key="1">
    <citation type="journal article" date="2020" name="Nat. Commun.">
        <title>Genome sequence of the cluster root forming white lupin.</title>
        <authorList>
            <person name="Hufnagel B."/>
            <person name="Marques A."/>
            <person name="Soriano A."/>
            <person name="Marques L."/>
            <person name="Divol F."/>
            <person name="Doumas P."/>
            <person name="Sallet E."/>
            <person name="Mancinotti D."/>
            <person name="Carrere S."/>
            <person name="Marande W."/>
            <person name="Arribat S."/>
            <person name="Keller J."/>
            <person name="Huneau C."/>
            <person name="Blein T."/>
            <person name="Aime D."/>
            <person name="Laguerre M."/>
            <person name="Taylor J."/>
            <person name="Schubert V."/>
            <person name="Nelson M."/>
            <person name="Geu-Flores F."/>
            <person name="Crespi M."/>
            <person name="Gallardo-Guerrero K."/>
            <person name="Delaux P.-M."/>
            <person name="Salse J."/>
            <person name="Berges H."/>
            <person name="Guyot R."/>
            <person name="Gouzy J."/>
            <person name="Peret B."/>
        </authorList>
    </citation>
    <scope>NUCLEOTIDE SEQUENCE [LARGE SCALE GENOMIC DNA]</scope>
    <source>
        <strain evidence="3">cv. Amiga</strain>
    </source>
</reference>
<comment type="caution">
    <text evidence="2">The sequence shown here is derived from an EMBL/GenBank/DDBJ whole genome shotgun (WGS) entry which is preliminary data.</text>
</comment>
<organism evidence="2 3">
    <name type="scientific">Lupinus albus</name>
    <name type="common">White lupine</name>
    <name type="synonym">Lupinus termis</name>
    <dbReference type="NCBI Taxonomy" id="3870"/>
    <lineage>
        <taxon>Eukaryota</taxon>
        <taxon>Viridiplantae</taxon>
        <taxon>Streptophyta</taxon>
        <taxon>Embryophyta</taxon>
        <taxon>Tracheophyta</taxon>
        <taxon>Spermatophyta</taxon>
        <taxon>Magnoliopsida</taxon>
        <taxon>eudicotyledons</taxon>
        <taxon>Gunneridae</taxon>
        <taxon>Pentapetalae</taxon>
        <taxon>rosids</taxon>
        <taxon>fabids</taxon>
        <taxon>Fabales</taxon>
        <taxon>Fabaceae</taxon>
        <taxon>Papilionoideae</taxon>
        <taxon>50 kb inversion clade</taxon>
        <taxon>genistoids sensu lato</taxon>
        <taxon>core genistoids</taxon>
        <taxon>Genisteae</taxon>
        <taxon>Lupinus</taxon>
    </lineage>
</organism>
<dbReference type="GO" id="GO:0003964">
    <property type="term" value="F:RNA-directed DNA polymerase activity"/>
    <property type="evidence" value="ECO:0007669"/>
    <property type="project" value="UniProtKB-KW"/>
</dbReference>
<dbReference type="AlphaFoldDB" id="A0A6A4P048"/>
<feature type="domain" description="Reverse transcriptase zinc-binding" evidence="1">
    <location>
        <begin position="11"/>
        <end position="52"/>
    </location>
</feature>
<evidence type="ECO:0000259" key="1">
    <source>
        <dbReference type="Pfam" id="PF13966"/>
    </source>
</evidence>
<sequence>MAKIDEGHFDRDNLLNICWINCASSKVCCFIWKALRGRLATKGEFQRRHIASGVDSNYVFCGE</sequence>
<dbReference type="InterPro" id="IPR026960">
    <property type="entry name" value="RVT-Znf"/>
</dbReference>
<protein>
    <submittedName>
        <fullName evidence="2">Putative reverse transcriptase zinc-binding domain-containing protein</fullName>
    </submittedName>
</protein>
<evidence type="ECO:0000313" key="2">
    <source>
        <dbReference type="EMBL" id="KAE9595915.1"/>
    </source>
</evidence>
<name>A0A6A4P048_LUPAL</name>
<keyword evidence="2" id="KW-0808">Transferase</keyword>
<dbReference type="EMBL" id="WOCE01000017">
    <property type="protein sequence ID" value="KAE9595915.1"/>
    <property type="molecule type" value="Genomic_DNA"/>
</dbReference>
<keyword evidence="2" id="KW-0695">RNA-directed DNA polymerase</keyword>
<evidence type="ECO:0000313" key="3">
    <source>
        <dbReference type="Proteomes" id="UP000447434"/>
    </source>
</evidence>
<keyword evidence="3" id="KW-1185">Reference proteome</keyword>
<dbReference type="Pfam" id="PF13966">
    <property type="entry name" value="zf-RVT"/>
    <property type="match status" value="1"/>
</dbReference>
<accession>A0A6A4P048</accession>
<dbReference type="Proteomes" id="UP000447434">
    <property type="component" value="Chromosome 17"/>
</dbReference>